<dbReference type="Pfam" id="PF01522">
    <property type="entry name" value="Polysacc_deac_1"/>
    <property type="match status" value="1"/>
</dbReference>
<feature type="signal peptide" evidence="4">
    <location>
        <begin position="1"/>
        <end position="23"/>
    </location>
</feature>
<keyword evidence="4" id="KW-0732">Signal</keyword>
<dbReference type="InterPro" id="IPR002509">
    <property type="entry name" value="NODB_dom"/>
</dbReference>
<keyword evidence="2" id="KW-0378">Hydrolase</keyword>
<dbReference type="PANTHER" id="PTHR10587:SF133">
    <property type="entry name" value="CHITIN DEACETYLASE 1-RELATED"/>
    <property type="match status" value="1"/>
</dbReference>
<dbReference type="CDD" id="cd10917">
    <property type="entry name" value="CE4_NodB_like_6s_7s"/>
    <property type="match status" value="1"/>
</dbReference>
<reference evidence="7" key="1">
    <citation type="journal article" date="2019" name="Int. J. Syst. Evol. Microbiol.">
        <title>The Global Catalogue of Microorganisms (GCM) 10K type strain sequencing project: providing services to taxonomists for standard genome sequencing and annotation.</title>
        <authorList>
            <consortium name="The Broad Institute Genomics Platform"/>
            <consortium name="The Broad Institute Genome Sequencing Center for Infectious Disease"/>
            <person name="Wu L."/>
            <person name="Ma J."/>
        </authorList>
    </citation>
    <scope>NUCLEOTIDE SEQUENCE [LARGE SCALE GENOMIC DNA]</scope>
    <source>
        <strain evidence="7">JCM 16904</strain>
    </source>
</reference>
<accession>A0ABP7BMQ3</accession>
<dbReference type="EMBL" id="BAAAZP010000049">
    <property type="protein sequence ID" value="GAA3663004.1"/>
    <property type="molecule type" value="Genomic_DNA"/>
</dbReference>
<dbReference type="InterPro" id="IPR050248">
    <property type="entry name" value="Polysacc_deacetylase_ArnD"/>
</dbReference>
<keyword evidence="7" id="KW-1185">Reference proteome</keyword>
<name>A0ABP7BMQ3_9ACTN</name>
<sequence>MRIPRFFTGIALLAISVSGCSLAAAHEGDVVVPAEPTLIDFVDPATVAGLSTRTLTEGDSSTRGYVHINYPELAHAPALNRALAVRAERQLREFHSRTRGEDASGPRAELNVDWQLAAASPQAVAVRLRTGEFLGKTWGNSTRTYWFDPAKGQAIDSTGLLSGPASQEQLATLVRGLLEKRGSQVDRNELKAGGNEFDSMAFNRSGDLVVEFDDCEIGPCSLGRLAVAVPAHQVAPLLSDLGRRAQESVRAAATRAAGGGTPPSAPTPGVASAGSGSGSGSGTGSGSVDCAQVKCVALTFDDGPGPYTAKLLDLLARERARATFFAVGSNAAAQPELLKRMSTEGHLVGNHSWAHTDLSKQASSKIADSIGKTEDTLSAVTGQRPRLLRPPYGAVSQQVQDVARDLGLSLVTWSVDAEDGPGSEPRDIADRTVRQAHPGAIILLHDIHRETVDAVPDILKSLRGKGYSFVTVPELYGTAGMQAGRLYRSGS</sequence>
<dbReference type="PROSITE" id="PS51677">
    <property type="entry name" value="NODB"/>
    <property type="match status" value="1"/>
</dbReference>
<dbReference type="InterPro" id="IPR011330">
    <property type="entry name" value="Glyco_hydro/deAcase_b/a-brl"/>
</dbReference>
<evidence type="ECO:0000256" key="1">
    <source>
        <dbReference type="ARBA" id="ARBA00022723"/>
    </source>
</evidence>
<comment type="caution">
    <text evidence="6">The sequence shown here is derived from an EMBL/GenBank/DDBJ whole genome shotgun (WGS) entry which is preliminary data.</text>
</comment>
<dbReference type="PROSITE" id="PS51257">
    <property type="entry name" value="PROKAR_LIPOPROTEIN"/>
    <property type="match status" value="1"/>
</dbReference>
<protein>
    <recommendedName>
        <fullName evidence="5">NodB homology domain-containing protein</fullName>
    </recommendedName>
</protein>
<evidence type="ECO:0000256" key="3">
    <source>
        <dbReference type="SAM" id="MobiDB-lite"/>
    </source>
</evidence>
<evidence type="ECO:0000256" key="2">
    <source>
        <dbReference type="ARBA" id="ARBA00022801"/>
    </source>
</evidence>
<dbReference type="SUPFAM" id="SSF88713">
    <property type="entry name" value="Glycoside hydrolase/deacetylase"/>
    <property type="match status" value="1"/>
</dbReference>
<gene>
    <name evidence="6" type="ORF">GCM10022224_028810</name>
</gene>
<evidence type="ECO:0000313" key="6">
    <source>
        <dbReference type="EMBL" id="GAA3663004.1"/>
    </source>
</evidence>
<dbReference type="RefSeq" id="WP_344877020.1">
    <property type="nucleotide sequence ID" value="NZ_BAAAZP010000049.1"/>
</dbReference>
<evidence type="ECO:0000256" key="4">
    <source>
        <dbReference type="SAM" id="SignalP"/>
    </source>
</evidence>
<evidence type="ECO:0000313" key="7">
    <source>
        <dbReference type="Proteomes" id="UP001500902"/>
    </source>
</evidence>
<feature type="domain" description="NodB homology" evidence="5">
    <location>
        <begin position="294"/>
        <end position="470"/>
    </location>
</feature>
<keyword evidence="1" id="KW-0479">Metal-binding</keyword>
<evidence type="ECO:0000259" key="5">
    <source>
        <dbReference type="PROSITE" id="PS51677"/>
    </source>
</evidence>
<feature type="chain" id="PRO_5046296370" description="NodB homology domain-containing protein" evidence="4">
    <location>
        <begin position="24"/>
        <end position="491"/>
    </location>
</feature>
<dbReference type="Gene3D" id="3.20.20.370">
    <property type="entry name" value="Glycoside hydrolase/deacetylase"/>
    <property type="match status" value="1"/>
</dbReference>
<dbReference type="PANTHER" id="PTHR10587">
    <property type="entry name" value="GLYCOSYL TRANSFERASE-RELATED"/>
    <property type="match status" value="1"/>
</dbReference>
<feature type="region of interest" description="Disordered" evidence="3">
    <location>
        <begin position="249"/>
        <end position="283"/>
    </location>
</feature>
<organism evidence="6 7">
    <name type="scientific">Nonomuraea antimicrobica</name>
    <dbReference type="NCBI Taxonomy" id="561173"/>
    <lineage>
        <taxon>Bacteria</taxon>
        <taxon>Bacillati</taxon>
        <taxon>Actinomycetota</taxon>
        <taxon>Actinomycetes</taxon>
        <taxon>Streptosporangiales</taxon>
        <taxon>Streptosporangiaceae</taxon>
        <taxon>Nonomuraea</taxon>
    </lineage>
</organism>
<dbReference type="Proteomes" id="UP001500902">
    <property type="component" value="Unassembled WGS sequence"/>
</dbReference>
<proteinExistence type="predicted"/>